<dbReference type="Pfam" id="PF11377">
    <property type="entry name" value="DUF3180"/>
    <property type="match status" value="1"/>
</dbReference>
<dbReference type="Proteomes" id="UP000247696">
    <property type="component" value="Chromosome"/>
</dbReference>
<proteinExistence type="predicted"/>
<organism evidence="3 4">
    <name type="scientific">Corynebacterium provencense</name>
    <dbReference type="NCBI Taxonomy" id="1737425"/>
    <lineage>
        <taxon>Bacteria</taxon>
        <taxon>Bacillati</taxon>
        <taxon>Actinomycetota</taxon>
        <taxon>Actinomycetes</taxon>
        <taxon>Mycobacteriales</taxon>
        <taxon>Corynebacteriaceae</taxon>
        <taxon>Corynebacterium</taxon>
    </lineage>
</organism>
<protein>
    <recommendedName>
        <fullName evidence="5">DUF3180 domain-containing protein</fullName>
    </recommendedName>
</protein>
<evidence type="ECO:0000256" key="1">
    <source>
        <dbReference type="SAM" id="MobiDB-lite"/>
    </source>
</evidence>
<reference evidence="4" key="1">
    <citation type="submission" date="2017-11" db="EMBL/GenBank/DDBJ databases">
        <title>Otitis media/interna in a cat caused by the recently described species Corynebacterium provencense.</title>
        <authorList>
            <person name="Kittl S."/>
            <person name="Brodard I."/>
            <person name="Rychener L."/>
            <person name="Jores J."/>
            <person name="Roosje P."/>
            <person name="Gobeli Brawand S."/>
        </authorList>
    </citation>
    <scope>NUCLEOTIDE SEQUENCE [LARGE SCALE GENOMIC DNA]</scope>
    <source>
        <strain evidence="4">17KM38</strain>
    </source>
</reference>
<evidence type="ECO:0000313" key="3">
    <source>
        <dbReference type="EMBL" id="AWT27007.1"/>
    </source>
</evidence>
<dbReference type="EMBL" id="CP024988">
    <property type="protein sequence ID" value="AWT27007.1"/>
    <property type="molecule type" value="Genomic_DNA"/>
</dbReference>
<keyword evidence="4" id="KW-1185">Reference proteome</keyword>
<dbReference type="OrthoDB" id="4426699at2"/>
<feature type="transmembrane region" description="Helical" evidence="2">
    <location>
        <begin position="144"/>
        <end position="164"/>
    </location>
</feature>
<accession>A0A2Z3YY36</accession>
<sequence>MGTVNTSDTGRAGGTGDGGGDRGPGLALTPVSALLTAAAGMALVIGVAAVFFYGDFPPARVRNSVALWVFAVVAAFTAVAVRRRIADGEVGLDRSQMSPVFIARAAVLGKACSWLGALVGGGYLGLTVYVLIRYPSLLAAQEDAPGALVCTAAGVCVAVAGVVLERCCLVPPGDADPDGRRSGAQAM</sequence>
<dbReference type="AlphaFoldDB" id="A0A2Z3YY36"/>
<gene>
    <name evidence="3" type="ORF">Csp1_22570</name>
</gene>
<evidence type="ECO:0000313" key="4">
    <source>
        <dbReference type="Proteomes" id="UP000247696"/>
    </source>
</evidence>
<feature type="region of interest" description="Disordered" evidence="1">
    <location>
        <begin position="1"/>
        <end position="23"/>
    </location>
</feature>
<evidence type="ECO:0008006" key="5">
    <source>
        <dbReference type="Google" id="ProtNLM"/>
    </source>
</evidence>
<evidence type="ECO:0000256" key="2">
    <source>
        <dbReference type="SAM" id="Phobius"/>
    </source>
</evidence>
<feature type="compositionally biased region" description="Gly residues" evidence="1">
    <location>
        <begin position="11"/>
        <end position="23"/>
    </location>
</feature>
<dbReference type="InterPro" id="IPR021517">
    <property type="entry name" value="DUF3180"/>
</dbReference>
<feature type="transmembrane region" description="Helical" evidence="2">
    <location>
        <begin position="101"/>
        <end position="132"/>
    </location>
</feature>
<feature type="transmembrane region" description="Helical" evidence="2">
    <location>
        <begin position="65"/>
        <end position="81"/>
    </location>
</feature>
<keyword evidence="2" id="KW-0472">Membrane</keyword>
<keyword evidence="2" id="KW-0812">Transmembrane</keyword>
<feature type="transmembrane region" description="Helical" evidence="2">
    <location>
        <begin position="31"/>
        <end position="53"/>
    </location>
</feature>
<dbReference type="STRING" id="1737425.GCA_900049755_01599"/>
<name>A0A2Z3YY36_9CORY</name>
<keyword evidence="2" id="KW-1133">Transmembrane helix</keyword>
<dbReference type="KEGG" id="cpre:Csp1_22570"/>